<accession>A0A8H6Z1G4</accession>
<dbReference type="AlphaFoldDB" id="A0A8H6Z1G4"/>
<sequence>MLLIFITIYLLSKNSSAAPLSYPTTLDARTPTDSSDNINNNNVRQFSDMVWGCLATIFACTWVSVHPNVPPPDQNSFRILWRRLKMMLIAIIAPEITVGFAARQFFASWRLSKQFKFSRTHAFFFCMGGFVSSAGYPIAIKKQLEDPGLGLEFQEAIRAVNEEDILDRSKGDALSKGAALLQGLWFVMQCLARVHQRLTVTELEVATLAFAIVNIFIWLLWWNKPLDVHRPIIVGPCTLPGSHSRISESIRHSHLDRFLEAIFGVTVDGYDPLSSDSVSSFWSLSLDTDSHRIGALCITMLIGGMFGAVHCTAWNALFPTVAEMWTWRYSSLVVTALPGVALEMLPVFAMRESSLDGTILSLNPVLVAVMIWIGIFTYVAARLILIVLPFTCLRSLPPSAFVDVNWSMYIPHT</sequence>
<evidence type="ECO:0000313" key="3">
    <source>
        <dbReference type="EMBL" id="KAF7367595.1"/>
    </source>
</evidence>
<keyword evidence="1" id="KW-0472">Membrane</keyword>
<dbReference type="PANTHER" id="PTHR35043:SF7">
    <property type="entry name" value="TRANSCRIPTION FACTOR DOMAIN-CONTAINING PROTEIN"/>
    <property type="match status" value="1"/>
</dbReference>
<evidence type="ECO:0000256" key="1">
    <source>
        <dbReference type="SAM" id="Phobius"/>
    </source>
</evidence>
<proteinExistence type="predicted"/>
<name>A0A8H6Z1G4_9AGAR</name>
<dbReference type="Proteomes" id="UP000623467">
    <property type="component" value="Unassembled WGS sequence"/>
</dbReference>
<evidence type="ECO:0000313" key="4">
    <source>
        <dbReference type="Proteomes" id="UP000623467"/>
    </source>
</evidence>
<dbReference type="OrthoDB" id="9451547at2759"/>
<evidence type="ECO:0000256" key="2">
    <source>
        <dbReference type="SAM" id="SignalP"/>
    </source>
</evidence>
<dbReference type="EMBL" id="JACAZH010000005">
    <property type="protein sequence ID" value="KAF7367595.1"/>
    <property type="molecule type" value="Genomic_DNA"/>
</dbReference>
<feature type="transmembrane region" description="Helical" evidence="1">
    <location>
        <begin position="293"/>
        <end position="317"/>
    </location>
</feature>
<keyword evidence="4" id="KW-1185">Reference proteome</keyword>
<feature type="transmembrane region" description="Helical" evidence="1">
    <location>
        <begin position="203"/>
        <end position="221"/>
    </location>
</feature>
<comment type="caution">
    <text evidence="3">The sequence shown here is derived from an EMBL/GenBank/DDBJ whole genome shotgun (WGS) entry which is preliminary data.</text>
</comment>
<keyword evidence="1" id="KW-0812">Transmembrane</keyword>
<feature type="transmembrane region" description="Helical" evidence="1">
    <location>
        <begin position="369"/>
        <end position="390"/>
    </location>
</feature>
<feature type="transmembrane region" description="Helical" evidence="1">
    <location>
        <begin position="121"/>
        <end position="139"/>
    </location>
</feature>
<feature type="signal peptide" evidence="2">
    <location>
        <begin position="1"/>
        <end position="17"/>
    </location>
</feature>
<feature type="transmembrane region" description="Helical" evidence="1">
    <location>
        <begin position="86"/>
        <end position="106"/>
    </location>
</feature>
<keyword evidence="1" id="KW-1133">Transmembrane helix</keyword>
<keyword evidence="2" id="KW-0732">Signal</keyword>
<dbReference type="PANTHER" id="PTHR35043">
    <property type="entry name" value="TRANSCRIPTION FACTOR DOMAIN-CONTAINING PROTEIN"/>
    <property type="match status" value="1"/>
</dbReference>
<feature type="chain" id="PRO_5034740053" evidence="2">
    <location>
        <begin position="18"/>
        <end position="413"/>
    </location>
</feature>
<organism evidence="3 4">
    <name type="scientific">Mycena sanguinolenta</name>
    <dbReference type="NCBI Taxonomy" id="230812"/>
    <lineage>
        <taxon>Eukaryota</taxon>
        <taxon>Fungi</taxon>
        <taxon>Dikarya</taxon>
        <taxon>Basidiomycota</taxon>
        <taxon>Agaricomycotina</taxon>
        <taxon>Agaricomycetes</taxon>
        <taxon>Agaricomycetidae</taxon>
        <taxon>Agaricales</taxon>
        <taxon>Marasmiineae</taxon>
        <taxon>Mycenaceae</taxon>
        <taxon>Mycena</taxon>
    </lineage>
</organism>
<gene>
    <name evidence="3" type="ORF">MSAN_00822800</name>
</gene>
<feature type="transmembrane region" description="Helical" evidence="1">
    <location>
        <begin position="329"/>
        <end position="349"/>
    </location>
</feature>
<protein>
    <submittedName>
        <fullName evidence="3">Uncharacterized protein</fullName>
    </submittedName>
</protein>
<reference evidence="3" key="1">
    <citation type="submission" date="2020-05" db="EMBL/GenBank/DDBJ databases">
        <title>Mycena genomes resolve the evolution of fungal bioluminescence.</title>
        <authorList>
            <person name="Tsai I.J."/>
        </authorList>
    </citation>
    <scope>NUCLEOTIDE SEQUENCE</scope>
    <source>
        <strain evidence="3">160909Yilan</strain>
    </source>
</reference>